<feature type="region of interest" description="Disordered" evidence="1">
    <location>
        <begin position="373"/>
        <end position="404"/>
    </location>
</feature>
<sequence length="404" mass="43478">MAPRGVPELSSGDGWDGQGSVARSAVGVGLGLAAAGLTAAAGMAADRLSRERRTAVALDAGLDDNRFHETPDAEHVVRASDGVELHVEVDEPGEGVDPDRPTVVLSHGYCLNLTSWVFQRRALRAAGYRVVLWDQRGHGSSGMGPKESISIDQLGDDLHRVVDAVVATGPVVLVGHSMGGMSMMALALEHEDFVRGRVAGAAFVATSPGDLSGVSYGFGTLGGRLIRRLTPLTSQFLAPRQTLVDTGLRQARDIVDYVVDHLSFGSPVPLSVAQLATDMIFGTRMEVIAAFFPVFDEHDKREALQAFDGVESLVISGTADRLTPPQHSEEIVRLVPGAEHILVRDAGHLIMLEHPDVVNEHLLDLLTRAGRVPTGPRPRRVRQQVSDVARTRAARRARRRKDLR</sequence>
<dbReference type="Proteomes" id="UP000004367">
    <property type="component" value="Unassembled WGS sequence"/>
</dbReference>
<feature type="domain" description="AB hydrolase-1" evidence="2">
    <location>
        <begin position="101"/>
        <end position="355"/>
    </location>
</feature>
<reference evidence="3 4" key="1">
    <citation type="submission" date="2012-02" db="EMBL/GenBank/DDBJ databases">
        <title>Whole genome shotgun sequence of Mobilicoccus pelagius NBRC 104925.</title>
        <authorList>
            <person name="Yoshida Y."/>
            <person name="Hosoyama A."/>
            <person name="Tsuchikane K."/>
            <person name="Katsumata H."/>
            <person name="Yamazaki S."/>
            <person name="Fujita N."/>
        </authorList>
    </citation>
    <scope>NUCLEOTIDE SEQUENCE [LARGE SCALE GENOMIC DNA]</scope>
    <source>
        <strain evidence="3 4">NBRC 104925</strain>
    </source>
</reference>
<evidence type="ECO:0000313" key="3">
    <source>
        <dbReference type="EMBL" id="GAB47953.1"/>
    </source>
</evidence>
<dbReference type="Gene3D" id="3.40.50.1820">
    <property type="entry name" value="alpha/beta hydrolase"/>
    <property type="match status" value="1"/>
</dbReference>
<evidence type="ECO:0000313" key="4">
    <source>
        <dbReference type="Proteomes" id="UP000004367"/>
    </source>
</evidence>
<keyword evidence="4" id="KW-1185">Reference proteome</keyword>
<dbReference type="RefSeq" id="WP_009481851.1">
    <property type="nucleotide sequence ID" value="NZ_BAFE01000029.1"/>
</dbReference>
<accession>H5UQE5</accession>
<dbReference type="PANTHER" id="PTHR43194:SF2">
    <property type="entry name" value="PEROXISOMAL MEMBRANE PROTEIN LPX1"/>
    <property type="match status" value="1"/>
</dbReference>
<dbReference type="PANTHER" id="PTHR43194">
    <property type="entry name" value="HYDROLASE ALPHA/BETA FOLD FAMILY"/>
    <property type="match status" value="1"/>
</dbReference>
<dbReference type="OrthoDB" id="5422338at2"/>
<protein>
    <submittedName>
        <fullName evidence="3">Peptidase S33 family protein</fullName>
    </submittedName>
</protein>
<dbReference type="GO" id="GO:0003824">
    <property type="term" value="F:catalytic activity"/>
    <property type="evidence" value="ECO:0007669"/>
    <property type="project" value="UniProtKB-ARBA"/>
</dbReference>
<dbReference type="InterPro" id="IPR050228">
    <property type="entry name" value="Carboxylesterase_BioH"/>
</dbReference>
<evidence type="ECO:0000256" key="1">
    <source>
        <dbReference type="SAM" id="MobiDB-lite"/>
    </source>
</evidence>
<dbReference type="Pfam" id="PF00561">
    <property type="entry name" value="Abhydrolase_1"/>
    <property type="match status" value="1"/>
</dbReference>
<organism evidence="3 4">
    <name type="scientific">Mobilicoccus pelagius NBRC 104925</name>
    <dbReference type="NCBI Taxonomy" id="1089455"/>
    <lineage>
        <taxon>Bacteria</taxon>
        <taxon>Bacillati</taxon>
        <taxon>Actinomycetota</taxon>
        <taxon>Actinomycetes</taxon>
        <taxon>Micrococcales</taxon>
        <taxon>Dermatophilaceae</taxon>
        <taxon>Mobilicoccus</taxon>
    </lineage>
</organism>
<gene>
    <name evidence="3" type="ORF">MOPEL_031_00550</name>
</gene>
<dbReference type="AlphaFoldDB" id="H5UQE5"/>
<dbReference type="InterPro" id="IPR000073">
    <property type="entry name" value="AB_hydrolase_1"/>
</dbReference>
<name>H5UQE5_9MICO</name>
<dbReference type="EMBL" id="BAFE01000029">
    <property type="protein sequence ID" value="GAB47953.1"/>
    <property type="molecule type" value="Genomic_DNA"/>
</dbReference>
<dbReference type="SUPFAM" id="SSF53474">
    <property type="entry name" value="alpha/beta-Hydrolases"/>
    <property type="match status" value="1"/>
</dbReference>
<comment type="caution">
    <text evidence="3">The sequence shown here is derived from an EMBL/GenBank/DDBJ whole genome shotgun (WGS) entry which is preliminary data.</text>
</comment>
<proteinExistence type="predicted"/>
<dbReference type="eggNOG" id="COG2267">
    <property type="taxonomic scope" value="Bacteria"/>
</dbReference>
<dbReference type="STRING" id="1089455.MOPEL_031_00550"/>
<feature type="compositionally biased region" description="Basic residues" evidence="1">
    <location>
        <begin position="392"/>
        <end position="404"/>
    </location>
</feature>
<dbReference type="InterPro" id="IPR029058">
    <property type="entry name" value="AB_hydrolase_fold"/>
</dbReference>
<evidence type="ECO:0000259" key="2">
    <source>
        <dbReference type="Pfam" id="PF00561"/>
    </source>
</evidence>